<name>A0AAJ5W6F1_9SPHI</name>
<evidence type="ECO:0000256" key="1">
    <source>
        <dbReference type="SAM" id="SignalP"/>
    </source>
</evidence>
<sequence length="258" mass="29324">MKKSILMLSALCLLIVVSCKKNNKTDDQVSDCLLTENTYVDDAFGVENVSTLYSYDANGRMIGMKFRIGGVTENDECLFTYSTTQIVKVQKEGGDLFTTIYKLNDKGQIISEQYDNDSSVGTYIYNADGYLVEVKYGNMISRKYRYTNGNLTRVDNTNGSYVDYTYNTELAANTGLFSKYHFNEARYTLDSPLKKYLGKQSKNLVSKVRYNSTLHDIGDDAYAETFTYEKDAKGNIIKIRVVVNQNYKYTVSSKYSCK</sequence>
<dbReference type="PROSITE" id="PS51257">
    <property type="entry name" value="PROKAR_LIPOPROTEIN"/>
    <property type="match status" value="1"/>
</dbReference>
<dbReference type="Pfam" id="PF15283">
    <property type="entry name" value="DUF4595"/>
    <property type="match status" value="1"/>
</dbReference>
<feature type="chain" id="PRO_5042611232" description="DUF4595 domain-containing protein" evidence="1">
    <location>
        <begin position="24"/>
        <end position="258"/>
    </location>
</feature>
<accession>A0AAJ5W6F1</accession>
<proteinExistence type="predicted"/>
<dbReference type="CDD" id="cd12871">
    <property type="entry name" value="Bacuni_01323_like"/>
    <property type="match status" value="1"/>
</dbReference>
<dbReference type="Proteomes" id="UP001214530">
    <property type="component" value="Chromosome"/>
</dbReference>
<gene>
    <name evidence="3" type="ORF">P0Y49_16600</name>
</gene>
<dbReference type="AlphaFoldDB" id="A0AAJ5W6F1"/>
<evidence type="ECO:0000313" key="4">
    <source>
        <dbReference type="Proteomes" id="UP001214530"/>
    </source>
</evidence>
<evidence type="ECO:0000313" key="3">
    <source>
        <dbReference type="EMBL" id="WEK18410.1"/>
    </source>
</evidence>
<dbReference type="EMBL" id="CP119313">
    <property type="protein sequence ID" value="WEK18410.1"/>
    <property type="molecule type" value="Genomic_DNA"/>
</dbReference>
<feature type="signal peptide" evidence="1">
    <location>
        <begin position="1"/>
        <end position="23"/>
    </location>
</feature>
<organism evidence="3 4">
    <name type="scientific">Candidatus Pedobacter colombiensis</name>
    <dbReference type="NCBI Taxonomy" id="3121371"/>
    <lineage>
        <taxon>Bacteria</taxon>
        <taxon>Pseudomonadati</taxon>
        <taxon>Bacteroidota</taxon>
        <taxon>Sphingobacteriia</taxon>
        <taxon>Sphingobacteriales</taxon>
        <taxon>Sphingobacteriaceae</taxon>
        <taxon>Pedobacter</taxon>
    </lineage>
</organism>
<dbReference type="InterPro" id="IPR027931">
    <property type="entry name" value="DUF4595"/>
</dbReference>
<reference evidence="3" key="1">
    <citation type="submission" date="2023-03" db="EMBL/GenBank/DDBJ databases">
        <title>Andean soil-derived lignocellulolytic bacterial consortium as a source of novel taxa and putative plastic-active enzymes.</title>
        <authorList>
            <person name="Diaz-Garcia L."/>
            <person name="Chuvochina M."/>
            <person name="Feuerriegel G."/>
            <person name="Bunk B."/>
            <person name="Sproer C."/>
            <person name="Streit W.R."/>
            <person name="Rodriguez L.M."/>
            <person name="Overmann J."/>
            <person name="Jimenez D.J."/>
        </authorList>
    </citation>
    <scope>NUCLEOTIDE SEQUENCE</scope>
    <source>
        <strain evidence="3">MAG 3858</strain>
    </source>
</reference>
<feature type="domain" description="DUF4595" evidence="2">
    <location>
        <begin position="55"/>
        <end position="237"/>
    </location>
</feature>
<evidence type="ECO:0000259" key="2">
    <source>
        <dbReference type="Pfam" id="PF15283"/>
    </source>
</evidence>
<keyword evidence="1" id="KW-0732">Signal</keyword>
<dbReference type="Gene3D" id="2.180.10.10">
    <property type="entry name" value="RHS repeat-associated core"/>
    <property type="match status" value="1"/>
</dbReference>
<protein>
    <recommendedName>
        <fullName evidence="2">DUF4595 domain-containing protein</fullName>
    </recommendedName>
</protein>